<dbReference type="CDD" id="cd16451">
    <property type="entry name" value="mRING_PEX12"/>
    <property type="match status" value="1"/>
</dbReference>
<dbReference type="InterPro" id="IPR001841">
    <property type="entry name" value="Znf_RING"/>
</dbReference>
<evidence type="ECO:0000313" key="18">
    <source>
        <dbReference type="Proteomes" id="UP001152799"/>
    </source>
</evidence>
<evidence type="ECO:0000256" key="8">
    <source>
        <dbReference type="ARBA" id="ARBA00022771"/>
    </source>
</evidence>
<evidence type="ECO:0000259" key="16">
    <source>
        <dbReference type="SMART" id="SM00184"/>
    </source>
</evidence>
<dbReference type="FunFam" id="3.30.40.10:FF:000634">
    <property type="entry name" value="Peroxisome assembly protein 12"/>
    <property type="match status" value="1"/>
</dbReference>
<keyword evidence="8" id="KW-0863">Zinc-finger</keyword>
<sequence length="324" mass="37738">MAENAANFTTTYQSKPSIFEVIAEKSLDDTLYPALQKVALFLSSSFPRKFGFLNFYYDEAFATVNTLLQYYYLKYYDASFSENFYGLKRILLNDKPLTKHDKELSLLLLVAAPYFKRKIEEKLQCYRIEQAEGYLRKDFEGIRKQFLSYSHSAFEVLWHLWILNNYLRYMGGKTDSQLPLLHLLNLKLVYSNEQPSQSFWMELFKGNLRISDLSFGLIRNGVSAVLETSAFFLQFLQAWNAHRPNYNITDLPKVDAPSCDIKANTYRGKCPICLQIWLIPTVLPISGYIFCFKCISKHLQEKKKCPVTNLPARLQDVVRLYVDS</sequence>
<comment type="subcellular location">
    <subcellularLocation>
        <location evidence="1">Peroxisome membrane</location>
        <topology evidence="1">Multi-pass membrane protein</topology>
    </subcellularLocation>
</comment>
<evidence type="ECO:0000256" key="10">
    <source>
        <dbReference type="ARBA" id="ARBA00022927"/>
    </source>
</evidence>
<keyword evidence="6" id="KW-0812">Transmembrane</keyword>
<dbReference type="InterPro" id="IPR006845">
    <property type="entry name" value="Pex_N"/>
</dbReference>
<dbReference type="Gene3D" id="3.30.40.10">
    <property type="entry name" value="Zinc/RING finger domain, C3HC4 (zinc finger)"/>
    <property type="match status" value="1"/>
</dbReference>
<dbReference type="GO" id="GO:0008270">
    <property type="term" value="F:zinc ion binding"/>
    <property type="evidence" value="ECO:0007669"/>
    <property type="project" value="UniProtKB-KW"/>
</dbReference>
<evidence type="ECO:0000256" key="5">
    <source>
        <dbReference type="ARBA" id="ARBA00022448"/>
    </source>
</evidence>
<dbReference type="PANTHER" id="PTHR12888">
    <property type="entry name" value="PEROXISOME ASSEMBLY PROTEIN 12 PEROXIN-12"/>
    <property type="match status" value="1"/>
</dbReference>
<evidence type="ECO:0000256" key="6">
    <source>
        <dbReference type="ARBA" id="ARBA00022692"/>
    </source>
</evidence>
<keyword evidence="18" id="KW-1185">Reference proteome</keyword>
<dbReference type="AlphaFoldDB" id="A0A9N9MQ88"/>
<evidence type="ECO:0000256" key="13">
    <source>
        <dbReference type="ARBA" id="ARBA00023140"/>
    </source>
</evidence>
<evidence type="ECO:0000256" key="7">
    <source>
        <dbReference type="ARBA" id="ARBA00022723"/>
    </source>
</evidence>
<evidence type="ECO:0000256" key="1">
    <source>
        <dbReference type="ARBA" id="ARBA00004585"/>
    </source>
</evidence>
<accession>A0A9N9MQ88</accession>
<dbReference type="PIRSF" id="PIRSF038074">
    <property type="entry name" value="Peroxisome_assembly_p12"/>
    <property type="match status" value="1"/>
</dbReference>
<keyword evidence="12 15" id="KW-0472">Membrane</keyword>
<keyword evidence="7" id="KW-0479">Metal-binding</keyword>
<dbReference type="Pfam" id="PF04757">
    <property type="entry name" value="Pex2_Pex12"/>
    <property type="match status" value="1"/>
</dbReference>
<evidence type="ECO:0000256" key="15">
    <source>
        <dbReference type="PIRNR" id="PIRNR038074"/>
    </source>
</evidence>
<organism evidence="17 18">
    <name type="scientific">Ceutorhynchus assimilis</name>
    <name type="common">cabbage seed weevil</name>
    <dbReference type="NCBI Taxonomy" id="467358"/>
    <lineage>
        <taxon>Eukaryota</taxon>
        <taxon>Metazoa</taxon>
        <taxon>Ecdysozoa</taxon>
        <taxon>Arthropoda</taxon>
        <taxon>Hexapoda</taxon>
        <taxon>Insecta</taxon>
        <taxon>Pterygota</taxon>
        <taxon>Neoptera</taxon>
        <taxon>Endopterygota</taxon>
        <taxon>Coleoptera</taxon>
        <taxon>Polyphaga</taxon>
        <taxon>Cucujiformia</taxon>
        <taxon>Curculionidae</taxon>
        <taxon>Ceutorhynchinae</taxon>
        <taxon>Ceutorhynchus</taxon>
    </lineage>
</organism>
<comment type="similarity">
    <text evidence="3 15">Belongs to the pex2/pex10/pex12 family.</text>
</comment>
<evidence type="ECO:0000256" key="9">
    <source>
        <dbReference type="ARBA" id="ARBA00022833"/>
    </source>
</evidence>
<keyword evidence="10" id="KW-0653">Protein transport</keyword>
<dbReference type="GO" id="GO:0004842">
    <property type="term" value="F:ubiquitin-protein transferase activity"/>
    <property type="evidence" value="ECO:0007669"/>
    <property type="project" value="TreeGrafter"/>
</dbReference>
<evidence type="ECO:0000256" key="2">
    <source>
        <dbReference type="ARBA" id="ARBA00004906"/>
    </source>
</evidence>
<gene>
    <name evidence="17" type="ORF">CEUTPL_LOCUS8254</name>
</gene>
<evidence type="ECO:0000256" key="12">
    <source>
        <dbReference type="ARBA" id="ARBA00023136"/>
    </source>
</evidence>
<keyword evidence="11" id="KW-1133">Transmembrane helix</keyword>
<evidence type="ECO:0000256" key="11">
    <source>
        <dbReference type="ARBA" id="ARBA00022989"/>
    </source>
</evidence>
<reference evidence="17" key="1">
    <citation type="submission" date="2022-01" db="EMBL/GenBank/DDBJ databases">
        <authorList>
            <person name="King R."/>
        </authorList>
    </citation>
    <scope>NUCLEOTIDE SEQUENCE</scope>
</reference>
<keyword evidence="5" id="KW-0813">Transport</keyword>
<dbReference type="GO" id="GO:0005778">
    <property type="term" value="C:peroxisomal membrane"/>
    <property type="evidence" value="ECO:0007669"/>
    <property type="project" value="UniProtKB-SubCell"/>
</dbReference>
<dbReference type="InterPro" id="IPR013083">
    <property type="entry name" value="Znf_RING/FYVE/PHD"/>
</dbReference>
<dbReference type="PANTHER" id="PTHR12888:SF0">
    <property type="entry name" value="PEROXISOME ASSEMBLY PROTEIN 12"/>
    <property type="match status" value="1"/>
</dbReference>
<proteinExistence type="inferred from homology"/>
<dbReference type="GO" id="GO:1990429">
    <property type="term" value="C:peroxisomal importomer complex"/>
    <property type="evidence" value="ECO:0007669"/>
    <property type="project" value="TreeGrafter"/>
</dbReference>
<evidence type="ECO:0000256" key="4">
    <source>
        <dbReference type="ARBA" id="ARBA00018980"/>
    </source>
</evidence>
<comment type="function">
    <text evidence="15">Component of a retrotranslocation channel required for peroxisome organization by mediating export of the PEX5 receptor from peroxisomes to the cytosol, thereby promoting PEX5 recycling.</text>
</comment>
<comment type="pathway">
    <text evidence="2">Protein modification; protein ubiquitination.</text>
</comment>
<keyword evidence="9" id="KW-0862">Zinc</keyword>
<keyword evidence="13 15" id="KW-0576">Peroxisome</keyword>
<dbReference type="Proteomes" id="UP001152799">
    <property type="component" value="Chromosome 4"/>
</dbReference>
<dbReference type="OrthoDB" id="107372at2759"/>
<feature type="domain" description="RING-type" evidence="16">
    <location>
        <begin position="270"/>
        <end position="308"/>
    </location>
</feature>
<dbReference type="InterPro" id="IPR017375">
    <property type="entry name" value="PEX12"/>
</dbReference>
<evidence type="ECO:0000256" key="14">
    <source>
        <dbReference type="ARBA" id="ARBA00029692"/>
    </source>
</evidence>
<dbReference type="SUPFAM" id="SSF57850">
    <property type="entry name" value="RING/U-box"/>
    <property type="match status" value="1"/>
</dbReference>
<dbReference type="GO" id="GO:0016558">
    <property type="term" value="P:protein import into peroxisome matrix"/>
    <property type="evidence" value="ECO:0007669"/>
    <property type="project" value="UniProtKB-UniRule"/>
</dbReference>
<dbReference type="SMART" id="SM00184">
    <property type="entry name" value="RING"/>
    <property type="match status" value="1"/>
</dbReference>
<dbReference type="EMBL" id="OU892280">
    <property type="protein sequence ID" value="CAG9767695.1"/>
    <property type="molecule type" value="Genomic_DNA"/>
</dbReference>
<evidence type="ECO:0000313" key="17">
    <source>
        <dbReference type="EMBL" id="CAG9767695.1"/>
    </source>
</evidence>
<evidence type="ECO:0000256" key="3">
    <source>
        <dbReference type="ARBA" id="ARBA00008704"/>
    </source>
</evidence>
<dbReference type="GO" id="GO:0006513">
    <property type="term" value="P:protein monoubiquitination"/>
    <property type="evidence" value="ECO:0007669"/>
    <property type="project" value="TreeGrafter"/>
</dbReference>
<name>A0A9N9MQ88_9CUCU</name>
<protein>
    <recommendedName>
        <fullName evidence="4 15">Peroxisome assembly protein 12</fullName>
    </recommendedName>
    <alternativeName>
        <fullName evidence="14 15">Peroxin-12</fullName>
    </alternativeName>
</protein>